<keyword evidence="3" id="KW-0378">Hydrolase</keyword>
<dbReference type="PRINTS" id="PR00138">
    <property type="entry name" value="MATRIXIN"/>
</dbReference>
<organism evidence="8 10">
    <name type="scientific">Didymodactylos carnosus</name>
    <dbReference type="NCBI Taxonomy" id="1234261"/>
    <lineage>
        <taxon>Eukaryota</taxon>
        <taxon>Metazoa</taxon>
        <taxon>Spiralia</taxon>
        <taxon>Gnathifera</taxon>
        <taxon>Rotifera</taxon>
        <taxon>Eurotatoria</taxon>
        <taxon>Bdelloidea</taxon>
        <taxon>Philodinida</taxon>
        <taxon>Philodinidae</taxon>
        <taxon>Didymodactylos</taxon>
    </lineage>
</organism>
<dbReference type="AlphaFoldDB" id="A0A8S2FBG6"/>
<dbReference type="EMBL" id="CAJNOK010027016">
    <property type="protein sequence ID" value="CAF1412718.1"/>
    <property type="molecule type" value="Genomic_DNA"/>
</dbReference>
<feature type="binding site" evidence="6">
    <location>
        <position position="132"/>
    </location>
    <ligand>
        <name>Zn(2+)</name>
        <dbReference type="ChEBI" id="CHEBI:29105"/>
        <label>1</label>
    </ligand>
</feature>
<feature type="binding site" evidence="6">
    <location>
        <position position="126"/>
    </location>
    <ligand>
        <name>Ca(2+)</name>
        <dbReference type="ChEBI" id="CHEBI:29108"/>
        <label>3</label>
    </ligand>
</feature>
<dbReference type="Proteomes" id="UP000682733">
    <property type="component" value="Unassembled WGS sequence"/>
</dbReference>
<dbReference type="GO" id="GO:0030198">
    <property type="term" value="P:extracellular matrix organization"/>
    <property type="evidence" value="ECO:0007669"/>
    <property type="project" value="TreeGrafter"/>
</dbReference>
<accession>A0A8S2FBG6</accession>
<dbReference type="GO" id="GO:0004222">
    <property type="term" value="F:metalloendopeptidase activity"/>
    <property type="evidence" value="ECO:0007669"/>
    <property type="project" value="InterPro"/>
</dbReference>
<evidence type="ECO:0000313" key="8">
    <source>
        <dbReference type="EMBL" id="CAF1412718.1"/>
    </source>
</evidence>
<dbReference type="GO" id="GO:0006508">
    <property type="term" value="P:proteolysis"/>
    <property type="evidence" value="ECO:0007669"/>
    <property type="project" value="UniProtKB-KW"/>
</dbReference>
<proteinExistence type="predicted"/>
<sequence>MYSQLYLDVNRLTTIFNLGTRSILSEQTKGVTTSPTCGVVDQLDNRIWTNIATNRRWPRRSLTYRFKSYTSKDKIDPQKQKQIIQNAFNEWAKYSKLTFQIVCDTCKSDFEISFVTGDHGDEHPFDENDMSHAFYPTDGRIHFNDKINWTESYVETARN</sequence>
<feature type="binding site" evidence="6">
    <location>
        <position position="142"/>
    </location>
    <ligand>
        <name>Zn(2+)</name>
        <dbReference type="ChEBI" id="CHEBI:29105"/>
        <label>1</label>
    </ligand>
</feature>
<evidence type="ECO:0000256" key="1">
    <source>
        <dbReference type="ARBA" id="ARBA00022670"/>
    </source>
</evidence>
<name>A0A8S2FBG6_9BILA</name>
<keyword evidence="2 6" id="KW-0479">Metal-binding</keyword>
<keyword evidence="1" id="KW-0645">Protease</keyword>
<feature type="binding site" description="in inhibited form" evidence="6">
    <location>
        <position position="37"/>
    </location>
    <ligand>
        <name>Zn(2+)</name>
        <dbReference type="ChEBI" id="CHEBI:29105"/>
        <label>2</label>
        <note>catalytic</note>
    </ligand>
</feature>
<comment type="cofactor">
    <cofactor evidence="6">
        <name>Zn(2+)</name>
        <dbReference type="ChEBI" id="CHEBI:29105"/>
    </cofactor>
    <text evidence="6">Binds 2 Zn(2+) ions per subunit.</text>
</comment>
<dbReference type="PANTHER" id="PTHR10201:SF323">
    <property type="entry name" value="MATRIX METALLOPROTEINASE-21"/>
    <property type="match status" value="1"/>
</dbReference>
<evidence type="ECO:0000313" key="10">
    <source>
        <dbReference type="Proteomes" id="UP000677228"/>
    </source>
</evidence>
<comment type="cofactor">
    <cofactor evidence="6">
        <name>Ca(2+)</name>
        <dbReference type="ChEBI" id="CHEBI:29108"/>
    </cofactor>
    <text evidence="6">Can bind about 5 Ca(2+) ions per subunit.</text>
</comment>
<evidence type="ECO:0000259" key="7">
    <source>
        <dbReference type="Pfam" id="PF00413"/>
    </source>
</evidence>
<feature type="binding site" evidence="6">
    <location>
        <position position="109"/>
    </location>
    <ligand>
        <name>Ca(2+)</name>
        <dbReference type="ChEBI" id="CHEBI:29108"/>
        <label>2</label>
    </ligand>
</feature>
<feature type="binding site" evidence="6">
    <location>
        <position position="119"/>
    </location>
    <ligand>
        <name>Zn(2+)</name>
        <dbReference type="ChEBI" id="CHEBI:29105"/>
        <label>1</label>
    </ligand>
</feature>
<keyword evidence="6" id="KW-0106">Calcium</keyword>
<dbReference type="GO" id="GO:0008270">
    <property type="term" value="F:zinc ion binding"/>
    <property type="evidence" value="ECO:0007669"/>
    <property type="project" value="InterPro"/>
</dbReference>
<reference evidence="8" key="1">
    <citation type="submission" date="2021-02" db="EMBL/GenBank/DDBJ databases">
        <authorList>
            <person name="Nowell W R."/>
        </authorList>
    </citation>
    <scope>NUCLEOTIDE SEQUENCE</scope>
</reference>
<evidence type="ECO:0000256" key="4">
    <source>
        <dbReference type="ARBA" id="ARBA00022833"/>
    </source>
</evidence>
<comment type="caution">
    <text evidence="8">The sequence shown here is derived from an EMBL/GenBank/DDBJ whole genome shotgun (WGS) entry which is preliminary data.</text>
</comment>
<evidence type="ECO:0000256" key="5">
    <source>
        <dbReference type="ARBA" id="ARBA00023049"/>
    </source>
</evidence>
<dbReference type="Proteomes" id="UP000677228">
    <property type="component" value="Unassembled WGS sequence"/>
</dbReference>
<evidence type="ECO:0000256" key="3">
    <source>
        <dbReference type="ARBA" id="ARBA00022801"/>
    </source>
</evidence>
<dbReference type="InterPro" id="IPR001818">
    <property type="entry name" value="Pept_M10_metallopeptidase"/>
</dbReference>
<keyword evidence="5" id="KW-0482">Metalloprotease</keyword>
<feature type="binding site" evidence="6">
    <location>
        <position position="145"/>
    </location>
    <ligand>
        <name>Ca(2+)</name>
        <dbReference type="ChEBI" id="CHEBI:29108"/>
        <label>1</label>
    </ligand>
</feature>
<dbReference type="Pfam" id="PF00413">
    <property type="entry name" value="Peptidase_M10"/>
    <property type="match status" value="1"/>
</dbReference>
<dbReference type="Gene3D" id="3.40.390.10">
    <property type="entry name" value="Collagenase (Catalytic Domain)"/>
    <property type="match status" value="1"/>
</dbReference>
<dbReference type="GO" id="GO:0030574">
    <property type="term" value="P:collagen catabolic process"/>
    <property type="evidence" value="ECO:0007669"/>
    <property type="project" value="TreeGrafter"/>
</dbReference>
<feature type="domain" description="Peptidase M10 metallopeptidase" evidence="7">
    <location>
        <begin position="56"/>
        <end position="152"/>
    </location>
</feature>
<dbReference type="InterPro" id="IPR024079">
    <property type="entry name" value="MetalloPept_cat_dom_sf"/>
</dbReference>
<evidence type="ECO:0000256" key="6">
    <source>
        <dbReference type="PIRSR" id="PIRSR621190-2"/>
    </source>
</evidence>
<dbReference type="SUPFAM" id="SSF55486">
    <property type="entry name" value="Metalloproteases ('zincins'), catalytic domain"/>
    <property type="match status" value="1"/>
</dbReference>
<dbReference type="EMBL" id="CAJOBA010048760">
    <property type="protein sequence ID" value="CAF4216134.1"/>
    <property type="molecule type" value="Genomic_DNA"/>
</dbReference>
<feature type="binding site" evidence="6">
    <location>
        <position position="121"/>
    </location>
    <ligand>
        <name>Zn(2+)</name>
        <dbReference type="ChEBI" id="CHEBI:29105"/>
        <label>1</label>
    </ligand>
</feature>
<dbReference type="InterPro" id="IPR021190">
    <property type="entry name" value="Pept_M10A"/>
</dbReference>
<dbReference type="PANTHER" id="PTHR10201">
    <property type="entry name" value="MATRIX METALLOPROTEINASE"/>
    <property type="match status" value="1"/>
</dbReference>
<keyword evidence="4 6" id="KW-0862">Zinc</keyword>
<evidence type="ECO:0000313" key="9">
    <source>
        <dbReference type="EMBL" id="CAF4216134.1"/>
    </source>
</evidence>
<dbReference type="GO" id="GO:0031012">
    <property type="term" value="C:extracellular matrix"/>
    <property type="evidence" value="ECO:0007669"/>
    <property type="project" value="InterPro"/>
</dbReference>
<gene>
    <name evidence="8" type="ORF">OVA965_LOCUS33424</name>
    <name evidence="9" type="ORF">TMI583_LOCUS34310</name>
</gene>
<protein>
    <recommendedName>
        <fullName evidence="7">Peptidase M10 metallopeptidase domain-containing protein</fullName>
    </recommendedName>
</protein>
<evidence type="ECO:0000256" key="2">
    <source>
        <dbReference type="ARBA" id="ARBA00022723"/>
    </source>
</evidence>